<dbReference type="PIRSF" id="PIRSF002744">
    <property type="entry name" value="Pur-cyt_permease"/>
    <property type="match status" value="1"/>
</dbReference>
<dbReference type="Proteomes" id="UP001596142">
    <property type="component" value="Unassembled WGS sequence"/>
</dbReference>
<keyword evidence="10" id="KW-1185">Reference proteome</keyword>
<proteinExistence type="inferred from homology"/>
<dbReference type="PANTHER" id="PTHR30569">
    <property type="entry name" value="CYTOSINE TRANSPORTER CODB"/>
    <property type="match status" value="1"/>
</dbReference>
<feature type="transmembrane region" description="Helical" evidence="8">
    <location>
        <begin position="23"/>
        <end position="48"/>
    </location>
</feature>
<evidence type="ECO:0000256" key="1">
    <source>
        <dbReference type="ARBA" id="ARBA00004141"/>
    </source>
</evidence>
<gene>
    <name evidence="9" type="ORF">ACFPU1_00340</name>
</gene>
<keyword evidence="6 7" id="KW-0472">Membrane</keyword>
<feature type="transmembrane region" description="Helical" evidence="8">
    <location>
        <begin position="240"/>
        <end position="263"/>
    </location>
</feature>
<reference evidence="10" key="1">
    <citation type="journal article" date="2019" name="Int. J. Syst. Evol. Microbiol.">
        <title>The Global Catalogue of Microorganisms (GCM) 10K type strain sequencing project: providing services to taxonomists for standard genome sequencing and annotation.</title>
        <authorList>
            <consortium name="The Broad Institute Genomics Platform"/>
            <consortium name="The Broad Institute Genome Sequencing Center for Infectious Disease"/>
            <person name="Wu L."/>
            <person name="Ma J."/>
        </authorList>
    </citation>
    <scope>NUCLEOTIDE SEQUENCE [LARGE SCALE GENOMIC DNA]</scope>
    <source>
        <strain evidence="10">CECT 7184</strain>
    </source>
</reference>
<dbReference type="InterPro" id="IPR026030">
    <property type="entry name" value="Pur-cyt_permease_Fcy2/21/22"/>
</dbReference>
<dbReference type="RefSeq" id="WP_054636141.1">
    <property type="nucleotide sequence ID" value="NZ_JBHSOZ010000002.1"/>
</dbReference>
<feature type="transmembrane region" description="Helical" evidence="8">
    <location>
        <begin position="316"/>
        <end position="334"/>
    </location>
</feature>
<feature type="transmembrane region" description="Helical" evidence="8">
    <location>
        <begin position="283"/>
        <end position="304"/>
    </location>
</feature>
<keyword evidence="4 8" id="KW-0812">Transmembrane</keyword>
<accession>A0ABW0YFL7</accession>
<dbReference type="CDD" id="cd11484">
    <property type="entry name" value="SLC-NCS1sbd_CobB-like"/>
    <property type="match status" value="1"/>
</dbReference>
<dbReference type="Gene3D" id="1.10.4160.10">
    <property type="entry name" value="Hydantoin permease"/>
    <property type="match status" value="1"/>
</dbReference>
<evidence type="ECO:0000256" key="2">
    <source>
        <dbReference type="ARBA" id="ARBA00008974"/>
    </source>
</evidence>
<evidence type="ECO:0000256" key="8">
    <source>
        <dbReference type="SAM" id="Phobius"/>
    </source>
</evidence>
<feature type="transmembrane region" description="Helical" evidence="8">
    <location>
        <begin position="54"/>
        <end position="78"/>
    </location>
</feature>
<feature type="transmembrane region" description="Helical" evidence="8">
    <location>
        <begin position="99"/>
        <end position="118"/>
    </location>
</feature>
<feature type="transmembrane region" description="Helical" evidence="8">
    <location>
        <begin position="202"/>
        <end position="219"/>
    </location>
</feature>
<evidence type="ECO:0000256" key="5">
    <source>
        <dbReference type="ARBA" id="ARBA00022989"/>
    </source>
</evidence>
<comment type="subcellular location">
    <subcellularLocation>
        <location evidence="1">Membrane</location>
        <topology evidence="1">Multi-pass membrane protein</topology>
    </subcellularLocation>
</comment>
<protein>
    <submittedName>
        <fullName evidence="9">Purine-cytosine permease family protein</fullName>
    </submittedName>
</protein>
<evidence type="ECO:0000256" key="4">
    <source>
        <dbReference type="ARBA" id="ARBA00022692"/>
    </source>
</evidence>
<keyword evidence="5 8" id="KW-1133">Transmembrane helix</keyword>
<feature type="transmembrane region" description="Helical" evidence="8">
    <location>
        <begin position="166"/>
        <end position="186"/>
    </location>
</feature>
<keyword evidence="3 7" id="KW-0813">Transport</keyword>
<dbReference type="InterPro" id="IPR030191">
    <property type="entry name" value="CodB"/>
</dbReference>
<evidence type="ECO:0000256" key="3">
    <source>
        <dbReference type="ARBA" id="ARBA00022448"/>
    </source>
</evidence>
<name>A0ABW0YFL7_9BACI</name>
<dbReference type="EMBL" id="JBHSOZ010000002">
    <property type="protein sequence ID" value="MFC5711220.1"/>
    <property type="molecule type" value="Genomic_DNA"/>
</dbReference>
<feature type="transmembrane region" description="Helical" evidence="8">
    <location>
        <begin position="346"/>
        <end position="367"/>
    </location>
</feature>
<evidence type="ECO:0000256" key="6">
    <source>
        <dbReference type="ARBA" id="ARBA00023136"/>
    </source>
</evidence>
<evidence type="ECO:0000313" key="9">
    <source>
        <dbReference type="EMBL" id="MFC5711220.1"/>
    </source>
</evidence>
<comment type="caution">
    <text evidence="9">The sequence shown here is derived from an EMBL/GenBank/DDBJ whole genome shotgun (WGS) entry which is preliminary data.</text>
</comment>
<comment type="similarity">
    <text evidence="2 7">Belongs to the purine-cytosine permease (2.A.39) family.</text>
</comment>
<evidence type="ECO:0000256" key="7">
    <source>
        <dbReference type="PIRNR" id="PIRNR002744"/>
    </source>
</evidence>
<feature type="transmembrane region" description="Helical" evidence="8">
    <location>
        <begin position="391"/>
        <end position="409"/>
    </location>
</feature>
<dbReference type="InterPro" id="IPR001248">
    <property type="entry name" value="Pur-cyt_permease"/>
</dbReference>
<organism evidence="9 10">
    <name type="scientific">Thalassorhabdus alkalitolerans</name>
    <dbReference type="NCBI Taxonomy" id="2282697"/>
    <lineage>
        <taxon>Bacteria</taxon>
        <taxon>Bacillati</taxon>
        <taxon>Bacillota</taxon>
        <taxon>Bacilli</taxon>
        <taxon>Bacillales</taxon>
        <taxon>Bacillaceae</taxon>
        <taxon>Thalassorhabdus</taxon>
    </lineage>
</organism>
<dbReference type="Pfam" id="PF02133">
    <property type="entry name" value="Transp_cyt_pur"/>
    <property type="match status" value="1"/>
</dbReference>
<feature type="transmembrane region" description="Helical" evidence="8">
    <location>
        <begin position="415"/>
        <end position="434"/>
    </location>
</feature>
<sequence length="454" mass="49533">MPEKQKRIGSDDIRPLKKAEQRVPFWGILAIWVAANFVITTILTGMLFIPNISFGQAVMVSIVGSAIGAIPLALMGRIGTRTGLPTMVITRGAFGQKGAILPAVANTIVLVGWCWIQAYMAGLSLDYAVSTITGYSNINLFTILTQLLVIFIVIYGLRGIETTQKFISLAMLTLAFVVFFQLFNLYNVNDLIQMQISQNPEITAIIAFDIVVATAFSWMSSVSDYNRGARSEKGAMAATYGGYVIASTLALGLGAAVGGFSILQGMEQTYDPTVLLAQHGFGLIAAIVVFFSVLSTNAMALYSANMSLLNIIPKVDFWKAALGLGIITVLGALLKEALMANFFDFILLIATLYIPIFAIVLTDYYILKKGRYDAEEIVENEKGSYMYKNGINIYSYVAYILGAGFALYFTYISPLAIGSTILTFLVSGLLYWGLMRGKYTVKNRTDFSERSKSA</sequence>
<dbReference type="PANTHER" id="PTHR30569:SF0">
    <property type="entry name" value="CYTOSINE PERMEASE"/>
    <property type="match status" value="1"/>
</dbReference>
<evidence type="ECO:0000313" key="10">
    <source>
        <dbReference type="Proteomes" id="UP001596142"/>
    </source>
</evidence>
<feature type="transmembrane region" description="Helical" evidence="8">
    <location>
        <begin position="138"/>
        <end position="157"/>
    </location>
</feature>